<reference evidence="2 3" key="1">
    <citation type="submission" date="2016-10" db="EMBL/GenBank/DDBJ databases">
        <authorList>
            <person name="de Groot N.N."/>
        </authorList>
    </citation>
    <scope>NUCLEOTIDE SEQUENCE [LARGE SCALE GENOMIC DNA]</scope>
    <source>
        <strain evidence="2 3">ATCC 43154</strain>
    </source>
</reference>
<dbReference type="OrthoDB" id="5729753at2"/>
<gene>
    <name evidence="2" type="ORF">SAMN02982985_04661</name>
</gene>
<dbReference type="Gene3D" id="3.40.50.1820">
    <property type="entry name" value="alpha/beta hydrolase"/>
    <property type="match status" value="1"/>
</dbReference>
<evidence type="ECO:0000313" key="2">
    <source>
        <dbReference type="EMBL" id="SFM60536.1"/>
    </source>
</evidence>
<dbReference type="SUPFAM" id="SSF53474">
    <property type="entry name" value="alpha/beta-Hydrolases"/>
    <property type="match status" value="1"/>
</dbReference>
<sequence>MTKPQIHFAHANSYPAGVYRQYFALLEQDYDIASLDMHAHNPRFPAEDGWAALVQEYIAELERRYSEPVILLGHSLGGMLSLMVAKQRPDLARCVLMLDAPVVAGWRALFWRLMKLTGGADKYSPAKFSARRRKVWPNVAAAHAHFAAKDLFAAWAPGVLDDYMAAGLVPHPEGVQLRFTREAETAVYRSLPHHLGRLVRGRFPVPIGFIGGTDSWETSQSGLGHTRALVGRHFRLLPGGHLFPMESPALAAEATGEMLTDLLGGKYHSAKAAKTLQRA</sequence>
<dbReference type="RefSeq" id="WP_093390104.1">
    <property type="nucleotide sequence ID" value="NZ_FOTW01000025.1"/>
</dbReference>
<dbReference type="AlphaFoldDB" id="A0A1I4S7N8"/>
<protein>
    <submittedName>
        <fullName evidence="2">Pimeloyl-ACP methyl ester carboxylesterase</fullName>
    </submittedName>
</protein>
<organism evidence="2 3">
    <name type="scientific">Rugamonas rubra</name>
    <dbReference type="NCBI Taxonomy" id="758825"/>
    <lineage>
        <taxon>Bacteria</taxon>
        <taxon>Pseudomonadati</taxon>
        <taxon>Pseudomonadota</taxon>
        <taxon>Betaproteobacteria</taxon>
        <taxon>Burkholderiales</taxon>
        <taxon>Oxalobacteraceae</taxon>
        <taxon>Telluria group</taxon>
        <taxon>Rugamonas</taxon>
    </lineage>
</organism>
<proteinExistence type="predicted"/>
<name>A0A1I4S7N8_9BURK</name>
<accession>A0A1I4S7N8</accession>
<feature type="domain" description="AB hydrolase-1" evidence="1">
    <location>
        <begin position="8"/>
        <end position="253"/>
    </location>
</feature>
<keyword evidence="3" id="KW-1185">Reference proteome</keyword>
<dbReference type="InterPro" id="IPR000073">
    <property type="entry name" value="AB_hydrolase_1"/>
</dbReference>
<dbReference type="Pfam" id="PF12697">
    <property type="entry name" value="Abhydrolase_6"/>
    <property type="match status" value="1"/>
</dbReference>
<dbReference type="EMBL" id="FOTW01000025">
    <property type="protein sequence ID" value="SFM60536.1"/>
    <property type="molecule type" value="Genomic_DNA"/>
</dbReference>
<dbReference type="InterPro" id="IPR029058">
    <property type="entry name" value="AB_hydrolase_fold"/>
</dbReference>
<dbReference type="STRING" id="758825.SAMN02982985_04661"/>
<dbReference type="Proteomes" id="UP000199470">
    <property type="component" value="Unassembled WGS sequence"/>
</dbReference>
<evidence type="ECO:0000259" key="1">
    <source>
        <dbReference type="Pfam" id="PF12697"/>
    </source>
</evidence>
<evidence type="ECO:0000313" key="3">
    <source>
        <dbReference type="Proteomes" id="UP000199470"/>
    </source>
</evidence>